<dbReference type="GO" id="GO:0008811">
    <property type="term" value="F:chloramphenicol O-acetyltransferase activity"/>
    <property type="evidence" value="ECO:0007669"/>
    <property type="project" value="UniProtKB-EC"/>
</dbReference>
<dbReference type="RefSeq" id="WP_086114037.1">
    <property type="nucleotide sequence ID" value="NZ_CAWNHF010000144.1"/>
</dbReference>
<evidence type="ECO:0000256" key="2">
    <source>
        <dbReference type="ARBA" id="ARBA00010571"/>
    </source>
</evidence>
<protein>
    <recommendedName>
        <fullName evidence="7">Chloramphenicol acetyltransferase</fullName>
        <ecNumber evidence="7">2.3.1.28</ecNumber>
    </recommendedName>
</protein>
<dbReference type="OrthoDB" id="9801766at2"/>
<dbReference type="Pfam" id="PF00302">
    <property type="entry name" value="CAT"/>
    <property type="match status" value="1"/>
</dbReference>
<accession>A0A1Y2SFG4</accession>
<comment type="caution">
    <text evidence="9">The sequence shown here is derived from an EMBL/GenBank/DDBJ whole genome shotgun (WGS) entry which is preliminary data.</text>
</comment>
<dbReference type="InterPro" id="IPR023213">
    <property type="entry name" value="CAT-like_dom_sf"/>
</dbReference>
<dbReference type="NCBIfam" id="NF000491">
    <property type="entry name" value="chloram_CatA"/>
    <property type="match status" value="1"/>
</dbReference>
<dbReference type="SMART" id="SM01059">
    <property type="entry name" value="CAT"/>
    <property type="match status" value="1"/>
</dbReference>
<dbReference type="PROSITE" id="PS00100">
    <property type="entry name" value="CAT"/>
    <property type="match status" value="1"/>
</dbReference>
<dbReference type="AlphaFoldDB" id="A0A1Y2SFG4"/>
<evidence type="ECO:0000256" key="7">
    <source>
        <dbReference type="RuleBase" id="RU000503"/>
    </source>
</evidence>
<evidence type="ECO:0000256" key="8">
    <source>
        <dbReference type="RuleBase" id="RU004156"/>
    </source>
</evidence>
<evidence type="ECO:0000256" key="3">
    <source>
        <dbReference type="ARBA" id="ARBA00022679"/>
    </source>
</evidence>
<dbReference type="EMBL" id="MUBK01000039">
    <property type="protein sequence ID" value="OTA16752.1"/>
    <property type="molecule type" value="Genomic_DNA"/>
</dbReference>
<dbReference type="SUPFAM" id="SSF52777">
    <property type="entry name" value="CoA-dependent acyltransferases"/>
    <property type="match status" value="1"/>
</dbReference>
<dbReference type="EC" id="2.3.1.28" evidence="7"/>
<gene>
    <name evidence="9" type="ORF">Xbed_03415</name>
</gene>
<name>A0A1Y2SFG4_9GAMM</name>
<dbReference type="PANTHER" id="PTHR38474">
    <property type="entry name" value="SLR0299 PROTEIN"/>
    <property type="match status" value="1"/>
</dbReference>
<dbReference type="PANTHER" id="PTHR38474:SF2">
    <property type="entry name" value="CHLORAMPHENICOL ACETYLTRANSFERASE"/>
    <property type="match status" value="1"/>
</dbReference>
<dbReference type="Proteomes" id="UP000194204">
    <property type="component" value="Unassembled WGS sequence"/>
</dbReference>
<organism evidence="9 10">
    <name type="scientific">Xenorhabdus beddingii</name>
    <dbReference type="NCBI Taxonomy" id="40578"/>
    <lineage>
        <taxon>Bacteria</taxon>
        <taxon>Pseudomonadati</taxon>
        <taxon>Pseudomonadota</taxon>
        <taxon>Gammaproteobacteria</taxon>
        <taxon>Enterobacterales</taxon>
        <taxon>Morganellaceae</taxon>
        <taxon>Xenorhabdus</taxon>
    </lineage>
</organism>
<keyword evidence="5 7" id="KW-0012">Acyltransferase</keyword>
<evidence type="ECO:0000313" key="10">
    <source>
        <dbReference type="Proteomes" id="UP000194204"/>
    </source>
</evidence>
<comment type="catalytic activity">
    <reaction evidence="7">
        <text>chloramphenicol + acetyl-CoA = chloramphenicol 3-acetate + CoA</text>
        <dbReference type="Rhea" id="RHEA:18421"/>
        <dbReference type="ChEBI" id="CHEBI:16730"/>
        <dbReference type="ChEBI" id="CHEBI:17698"/>
        <dbReference type="ChEBI" id="CHEBI:57287"/>
        <dbReference type="ChEBI" id="CHEBI:57288"/>
        <dbReference type="EC" id="2.3.1.28"/>
    </reaction>
</comment>
<evidence type="ECO:0000256" key="5">
    <source>
        <dbReference type="ARBA" id="ARBA00023315"/>
    </source>
</evidence>
<dbReference type="Gene3D" id="3.30.559.10">
    <property type="entry name" value="Chloramphenicol acetyltransferase-like domain"/>
    <property type="match status" value="1"/>
</dbReference>
<dbReference type="InterPro" id="IPR001707">
    <property type="entry name" value="Cmp_AcTrfase"/>
</dbReference>
<reference evidence="9 10" key="1">
    <citation type="submission" date="2017-01" db="EMBL/GenBank/DDBJ databases">
        <title>Deconstructing symbiosis and pathogenesis requirements using a combined genomic-metabolomic approach.</title>
        <authorList>
            <person name="Tobias N.J."/>
            <person name="Wolff H."/>
            <person name="Djahanschiri B."/>
            <person name="Ebersberger I."/>
            <person name="Bode H.B."/>
        </authorList>
    </citation>
    <scope>NUCLEOTIDE SEQUENCE [LARGE SCALE GENOMIC DNA]</scope>
    <source>
        <strain evidence="9 10">DSM 4764</strain>
    </source>
</reference>
<feature type="active site" description="Proton acceptor" evidence="6">
    <location>
        <position position="189"/>
    </location>
</feature>
<keyword evidence="4 7" id="KW-0046">Antibiotic resistance</keyword>
<evidence type="ECO:0000256" key="6">
    <source>
        <dbReference type="PIRSR" id="PIRSR000440-1"/>
    </source>
</evidence>
<evidence type="ECO:0000313" key="9">
    <source>
        <dbReference type="EMBL" id="OTA16752.1"/>
    </source>
</evidence>
<evidence type="ECO:0000256" key="4">
    <source>
        <dbReference type="ARBA" id="ARBA00023251"/>
    </source>
</evidence>
<keyword evidence="10" id="KW-1185">Reference proteome</keyword>
<comment type="function">
    <text evidence="1 7">This enzyme is an effector of chloramphenicol resistance in bacteria.</text>
</comment>
<dbReference type="InterPro" id="IPR018372">
    <property type="entry name" value="Chloramphenicol_AcTrfase_AS"/>
</dbReference>
<dbReference type="PIRSF" id="PIRSF000440">
    <property type="entry name" value="CAT"/>
    <property type="match status" value="1"/>
</dbReference>
<comment type="similarity">
    <text evidence="2 8">Belongs to the chloramphenicol acetyltransferase family.</text>
</comment>
<keyword evidence="3 7" id="KW-0808">Transferase</keyword>
<sequence length="213" mass="24943">MNYTKVDLEKWNRREHFTHYRHRVKCGFSLTTKIDITTLLSSLSDTHYKFYPAMIYLITKVVNQHPEFRLTIKEEELIVWDSVNPIFTIFHKETETFSVLWTPFSPDLSQFMANYHADIERYGSDTRLYPQAEIPKNHINISSIPWIGFDGFNLNVVDITDYLTPIFTMGKYQQEGEKVLLPFSIQVHHAACDGYHVALYINELQTLCNGSLI</sequence>
<dbReference type="GO" id="GO:0046677">
    <property type="term" value="P:response to antibiotic"/>
    <property type="evidence" value="ECO:0007669"/>
    <property type="project" value="UniProtKB-KW"/>
</dbReference>
<proteinExistence type="inferred from homology"/>
<evidence type="ECO:0000256" key="1">
    <source>
        <dbReference type="ARBA" id="ARBA00002150"/>
    </source>
</evidence>